<proteinExistence type="inferred from homology"/>
<keyword evidence="4" id="KW-1185">Reference proteome</keyword>
<name>A0A941HVV4_9CAUL</name>
<dbReference type="AlphaFoldDB" id="A0A941HVV4"/>
<dbReference type="Proteomes" id="UP000622580">
    <property type="component" value="Unassembled WGS sequence"/>
</dbReference>
<sequence>MKLHRNTTMPTYAFVTLDVFTDAMFGGNPLAVFTDARGMSDAQMLSLAGEMNLSETTFILPPADPANTARVRIFHRSGEMPFAGHPSIGTGYVLATMGHAGALTLEMIAGLVKVEIDRDAAGAPRGAVIAAPQPLTTNGDIPAAEVAACAGLAVADVLSANHAPILATVGVPFIIAEVAAEALSRAEPDVAAFRKAEAERPDLAGRYSLLIYTRQGQDIRARMFAPLSGTYEDPATGSANATLAALLVSLAGVDQAAFTISQGVEMGRPSVLKAAARRTPDGVRATVGGGCAPMFRGEVTL</sequence>
<accession>A0A941HVV4</accession>
<comment type="similarity">
    <text evidence="1">Belongs to the PhzF family.</text>
</comment>
<feature type="active site" evidence="2">
    <location>
        <position position="55"/>
    </location>
</feature>
<dbReference type="PIRSF" id="PIRSF016184">
    <property type="entry name" value="PhzC_PhzF"/>
    <property type="match status" value="1"/>
</dbReference>
<dbReference type="PANTHER" id="PTHR13774:SF32">
    <property type="entry name" value="ANTISENSE-ENHANCING SEQUENCE 1"/>
    <property type="match status" value="1"/>
</dbReference>
<dbReference type="InterPro" id="IPR003719">
    <property type="entry name" value="Phenazine_PhzF-like"/>
</dbReference>
<reference evidence="3" key="1">
    <citation type="submission" date="2021-04" db="EMBL/GenBank/DDBJ databases">
        <title>Draft genome assembly of strain Phenylobacterium sp. 20VBR1 using MiniION and Illumina platforms.</title>
        <authorList>
            <person name="Thomas F.A."/>
            <person name="Krishnan K.P."/>
            <person name="Sinha R.K."/>
        </authorList>
    </citation>
    <scope>NUCLEOTIDE SEQUENCE</scope>
    <source>
        <strain evidence="3">20VBR1</strain>
    </source>
</reference>
<organism evidence="3 4">
    <name type="scientific">Phenylobacterium glaciei</name>
    <dbReference type="NCBI Taxonomy" id="2803784"/>
    <lineage>
        <taxon>Bacteria</taxon>
        <taxon>Pseudomonadati</taxon>
        <taxon>Pseudomonadota</taxon>
        <taxon>Alphaproteobacteria</taxon>
        <taxon>Caulobacterales</taxon>
        <taxon>Caulobacteraceae</taxon>
        <taxon>Phenylobacterium</taxon>
    </lineage>
</organism>
<dbReference type="SUPFAM" id="SSF54506">
    <property type="entry name" value="Diaminopimelate epimerase-like"/>
    <property type="match status" value="1"/>
</dbReference>
<evidence type="ECO:0000256" key="2">
    <source>
        <dbReference type="PIRSR" id="PIRSR016184-1"/>
    </source>
</evidence>
<evidence type="ECO:0000256" key="1">
    <source>
        <dbReference type="ARBA" id="ARBA00008270"/>
    </source>
</evidence>
<dbReference type="PANTHER" id="PTHR13774">
    <property type="entry name" value="PHENAZINE BIOSYNTHESIS PROTEIN"/>
    <property type="match status" value="1"/>
</dbReference>
<evidence type="ECO:0000313" key="3">
    <source>
        <dbReference type="EMBL" id="MBR7618587.1"/>
    </source>
</evidence>
<evidence type="ECO:0000313" key="4">
    <source>
        <dbReference type="Proteomes" id="UP000622580"/>
    </source>
</evidence>
<dbReference type="Gene3D" id="3.10.310.10">
    <property type="entry name" value="Diaminopimelate Epimerase, Chain A, domain 1"/>
    <property type="match status" value="2"/>
</dbReference>
<gene>
    <name evidence="3" type="ORF">JKL49_04235</name>
</gene>
<dbReference type="Pfam" id="PF02567">
    <property type="entry name" value="PhzC-PhzF"/>
    <property type="match status" value="1"/>
</dbReference>
<dbReference type="RefSeq" id="WP_215338462.1">
    <property type="nucleotide sequence ID" value="NZ_JAGSGD010000001.1"/>
</dbReference>
<comment type="caution">
    <text evidence="3">The sequence shown here is derived from an EMBL/GenBank/DDBJ whole genome shotgun (WGS) entry which is preliminary data.</text>
</comment>
<dbReference type="EMBL" id="JAGSGD010000001">
    <property type="protein sequence ID" value="MBR7618587.1"/>
    <property type="molecule type" value="Genomic_DNA"/>
</dbReference>
<dbReference type="GO" id="GO:0005737">
    <property type="term" value="C:cytoplasm"/>
    <property type="evidence" value="ECO:0007669"/>
    <property type="project" value="TreeGrafter"/>
</dbReference>
<protein>
    <submittedName>
        <fullName evidence="3">PhzF family phenazine biosynthesis protein</fullName>
    </submittedName>
</protein>
<dbReference type="NCBIfam" id="TIGR00654">
    <property type="entry name" value="PhzF_family"/>
    <property type="match status" value="1"/>
</dbReference>
<dbReference type="GO" id="GO:0016853">
    <property type="term" value="F:isomerase activity"/>
    <property type="evidence" value="ECO:0007669"/>
    <property type="project" value="TreeGrafter"/>
</dbReference>